<dbReference type="PANTHER" id="PTHR11941">
    <property type="entry name" value="ENOYL-COA HYDRATASE-RELATED"/>
    <property type="match status" value="1"/>
</dbReference>
<keyword evidence="2" id="KW-0456">Lyase</keyword>
<reference evidence="5 6" key="1">
    <citation type="submission" date="2023-11" db="EMBL/GenBank/DDBJ databases">
        <title>Genome sequence of Microbacterium rhizosphaerae KACC 19337.</title>
        <authorList>
            <person name="Choi H."/>
            <person name="Kim S."/>
            <person name="Kim Y."/>
            <person name="Kwon S.-W."/>
            <person name="Heo J."/>
        </authorList>
    </citation>
    <scope>NUCLEOTIDE SEQUENCE [LARGE SCALE GENOMIC DNA]</scope>
    <source>
        <strain evidence="5 6">KACC 19337</strain>
    </source>
</reference>
<proteinExistence type="inferred from homology"/>
<evidence type="ECO:0000313" key="5">
    <source>
        <dbReference type="EMBL" id="WPR90320.1"/>
    </source>
</evidence>
<evidence type="ECO:0000256" key="2">
    <source>
        <dbReference type="ARBA" id="ARBA00023239"/>
    </source>
</evidence>
<evidence type="ECO:0000256" key="4">
    <source>
        <dbReference type="ARBA" id="ARBA00023717"/>
    </source>
</evidence>
<keyword evidence="6" id="KW-1185">Reference proteome</keyword>
<dbReference type="Gene3D" id="3.90.226.10">
    <property type="entry name" value="2-enoyl-CoA Hydratase, Chain A, domain 1"/>
    <property type="match status" value="1"/>
</dbReference>
<evidence type="ECO:0000256" key="3">
    <source>
        <dbReference type="ARBA" id="ARBA00023709"/>
    </source>
</evidence>
<accession>A0ABZ0SQ55</accession>
<dbReference type="PANTHER" id="PTHR11941:SF54">
    <property type="entry name" value="ENOYL-COA HYDRATASE, MITOCHONDRIAL"/>
    <property type="match status" value="1"/>
</dbReference>
<dbReference type="InterPro" id="IPR029045">
    <property type="entry name" value="ClpP/crotonase-like_dom_sf"/>
</dbReference>
<gene>
    <name evidence="5" type="ORF">SM116_03260</name>
</gene>
<comment type="catalytic activity">
    <reaction evidence="4">
        <text>a 4-saturated-(3S)-3-hydroxyacyl-CoA = a (3E)-enoyl-CoA + H2O</text>
        <dbReference type="Rhea" id="RHEA:20724"/>
        <dbReference type="ChEBI" id="CHEBI:15377"/>
        <dbReference type="ChEBI" id="CHEBI:58521"/>
        <dbReference type="ChEBI" id="CHEBI:137480"/>
        <dbReference type="EC" id="4.2.1.17"/>
    </reaction>
</comment>
<dbReference type="SUPFAM" id="SSF52096">
    <property type="entry name" value="ClpP/crotonase"/>
    <property type="match status" value="1"/>
</dbReference>
<sequence length="278" mass="28816">MSDSPILFSVEDGLARLTLNRPTRLNAFNAELAHAWAEVTVAATSRDDVGAIVLDAAGPAFCAGGDVLDMAQTMGSGSQIEELAGVINRGIRALTESSIPVVAAAHGTTAGGGLGILMCSDYAIIGADSRIGSLYANIGLTPDLSVSAQLAHAVGQRRALQLVLQDRLLTAQEALDWGLVAEVVGADGAASTAADIAAAVKARAEEVARFWLSNAYAAYGQAKRLVRSQPARSFEEQLAEEARSIGAAFETADAKARVAAFAAASSRRPQRPKTEETP</sequence>
<dbReference type="Pfam" id="PF00378">
    <property type="entry name" value="ECH_1"/>
    <property type="match status" value="1"/>
</dbReference>
<dbReference type="Gene3D" id="1.10.12.10">
    <property type="entry name" value="Lyase 2-enoyl-coa Hydratase, Chain A, domain 2"/>
    <property type="match status" value="1"/>
</dbReference>
<protein>
    <submittedName>
        <fullName evidence="5">Enoyl-CoA hydratase/isomerase family protein</fullName>
    </submittedName>
</protein>
<comment type="catalytic activity">
    <reaction evidence="3">
        <text>a (3S)-3-hydroxyacyl-CoA = a (2E)-enoyl-CoA + H2O</text>
        <dbReference type="Rhea" id="RHEA:16105"/>
        <dbReference type="ChEBI" id="CHEBI:15377"/>
        <dbReference type="ChEBI" id="CHEBI:57318"/>
        <dbReference type="ChEBI" id="CHEBI:58856"/>
        <dbReference type="EC" id="4.2.1.17"/>
    </reaction>
</comment>
<organism evidence="5 6">
    <name type="scientific">Microbacterium rhizosphaerae</name>
    <dbReference type="NCBI Taxonomy" id="1678237"/>
    <lineage>
        <taxon>Bacteria</taxon>
        <taxon>Bacillati</taxon>
        <taxon>Actinomycetota</taxon>
        <taxon>Actinomycetes</taxon>
        <taxon>Micrococcales</taxon>
        <taxon>Microbacteriaceae</taxon>
        <taxon>Microbacterium</taxon>
    </lineage>
</organism>
<dbReference type="EMBL" id="CP139368">
    <property type="protein sequence ID" value="WPR90320.1"/>
    <property type="molecule type" value="Genomic_DNA"/>
</dbReference>
<dbReference type="InterPro" id="IPR014748">
    <property type="entry name" value="Enoyl-CoA_hydra_C"/>
</dbReference>
<evidence type="ECO:0000313" key="6">
    <source>
        <dbReference type="Proteomes" id="UP001323798"/>
    </source>
</evidence>
<comment type="similarity">
    <text evidence="1">Belongs to the enoyl-CoA hydratase/isomerase family.</text>
</comment>
<dbReference type="InterPro" id="IPR001753">
    <property type="entry name" value="Enoyl-CoA_hydra/iso"/>
</dbReference>
<evidence type="ECO:0000256" key="1">
    <source>
        <dbReference type="ARBA" id="ARBA00005254"/>
    </source>
</evidence>
<dbReference type="CDD" id="cd06558">
    <property type="entry name" value="crotonase-like"/>
    <property type="match status" value="1"/>
</dbReference>
<name>A0ABZ0SQ55_9MICO</name>
<dbReference type="Proteomes" id="UP001323798">
    <property type="component" value="Chromosome"/>
</dbReference>
<dbReference type="RefSeq" id="WP_320943032.1">
    <property type="nucleotide sequence ID" value="NZ_BAABEU010000011.1"/>
</dbReference>